<dbReference type="AlphaFoldDB" id="D6U7R8"/>
<dbReference type="STRING" id="485913.Krac_0457"/>
<dbReference type="Pfam" id="PF11918">
    <property type="entry name" value="Peptidase_S41_N"/>
    <property type="match status" value="1"/>
</dbReference>
<dbReference type="PANTHER" id="PTHR11261:SF3">
    <property type="entry name" value="RETINOL-BINDING PROTEIN 3"/>
    <property type="match status" value="1"/>
</dbReference>
<dbReference type="InParanoid" id="D6U7R8"/>
<dbReference type="PANTHER" id="PTHR11261">
    <property type="entry name" value="INTERPHOTORECEPTOR RETINOID-BINDING PROTEIN"/>
    <property type="match status" value="1"/>
</dbReference>
<evidence type="ECO:0000313" key="2">
    <source>
        <dbReference type="EMBL" id="EFH79929.1"/>
    </source>
</evidence>
<dbReference type="Pfam" id="PF03572">
    <property type="entry name" value="Peptidase_S41"/>
    <property type="match status" value="1"/>
</dbReference>
<dbReference type="InterPro" id="IPR005151">
    <property type="entry name" value="Tail-specific_protease"/>
</dbReference>
<gene>
    <name evidence="2" type="ORF">Krac_0457</name>
</gene>
<dbReference type="GO" id="GO:0006508">
    <property type="term" value="P:proteolysis"/>
    <property type="evidence" value="ECO:0007669"/>
    <property type="project" value="InterPro"/>
</dbReference>
<dbReference type="eggNOG" id="COG0793">
    <property type="taxonomic scope" value="Bacteria"/>
</dbReference>
<name>D6U7R8_KTERA</name>
<evidence type="ECO:0000259" key="1">
    <source>
        <dbReference type="SMART" id="SM00245"/>
    </source>
</evidence>
<dbReference type="SMART" id="SM00245">
    <property type="entry name" value="TSPc"/>
    <property type="match status" value="1"/>
</dbReference>
<dbReference type="Gene3D" id="3.30.750.44">
    <property type="match status" value="1"/>
</dbReference>
<dbReference type="EMBL" id="ADVG01000005">
    <property type="protein sequence ID" value="EFH79929.1"/>
    <property type="molecule type" value="Genomic_DNA"/>
</dbReference>
<dbReference type="CDD" id="cd07563">
    <property type="entry name" value="Peptidase_S41_IRBP"/>
    <property type="match status" value="1"/>
</dbReference>
<evidence type="ECO:0000313" key="3">
    <source>
        <dbReference type="Proteomes" id="UP000004508"/>
    </source>
</evidence>
<accession>D6U7R8</accession>
<organism evidence="2 3">
    <name type="scientific">Ktedonobacter racemifer DSM 44963</name>
    <dbReference type="NCBI Taxonomy" id="485913"/>
    <lineage>
        <taxon>Bacteria</taxon>
        <taxon>Bacillati</taxon>
        <taxon>Chloroflexota</taxon>
        <taxon>Ktedonobacteria</taxon>
        <taxon>Ktedonobacterales</taxon>
        <taxon>Ktedonobacteraceae</taxon>
        <taxon>Ktedonobacter</taxon>
    </lineage>
</organism>
<sequence>MQSIDATQQTFSPQAIIEELLKQMGEKYVFPEVVPEVAAALHQHLAAGTYADMHDGELFAQTITAHLREVTHDKHLRLFYQAAGVPQHIDEHEDYTPEEIERIRQKSKENYGLKKVEILDGNIGYLQFNKFVHPHFAGESMNAALTFLIYTRAMIIDLRSNGGGEPTMVQFLCSYFFDAFASETIQLNALYDRRKDVLHQYWALSYVPGKRYLDRPLYLLTSQRTFSAAEEFTYNLQQLKRALVIGETTGGGAHAGLRYPIDTHFEAFIPCLRAINPTSKTNWEGVGVQPDVPVVQAEALEVAYQRALTEAKETSE</sequence>
<dbReference type="GO" id="GO:0008236">
    <property type="term" value="F:serine-type peptidase activity"/>
    <property type="evidence" value="ECO:0007669"/>
    <property type="project" value="InterPro"/>
</dbReference>
<dbReference type="Proteomes" id="UP000004508">
    <property type="component" value="Unassembled WGS sequence"/>
</dbReference>
<dbReference type="RefSeq" id="WP_007922139.1">
    <property type="nucleotide sequence ID" value="NZ_ADVG01000005.1"/>
</dbReference>
<dbReference type="Gene3D" id="3.90.226.10">
    <property type="entry name" value="2-enoyl-CoA Hydratase, Chain A, domain 1"/>
    <property type="match status" value="1"/>
</dbReference>
<dbReference type="InterPro" id="IPR029045">
    <property type="entry name" value="ClpP/crotonase-like_dom_sf"/>
</dbReference>
<proteinExistence type="predicted"/>
<protein>
    <submittedName>
        <fullName evidence="2">Peptidase S41</fullName>
    </submittedName>
</protein>
<feature type="domain" description="Tail specific protease" evidence="1">
    <location>
        <begin position="96"/>
        <end position="295"/>
    </location>
</feature>
<dbReference type="SUPFAM" id="SSF52096">
    <property type="entry name" value="ClpP/crotonase"/>
    <property type="match status" value="1"/>
</dbReference>
<keyword evidence="3" id="KW-1185">Reference proteome</keyword>
<comment type="caution">
    <text evidence="2">The sequence shown here is derived from an EMBL/GenBank/DDBJ whole genome shotgun (WGS) entry which is preliminary data.</text>
</comment>
<reference evidence="2 3" key="1">
    <citation type="journal article" date="2011" name="Stand. Genomic Sci.">
        <title>Non-contiguous finished genome sequence and contextual data of the filamentous soil bacterium Ktedonobacter racemifer type strain (SOSP1-21).</title>
        <authorList>
            <person name="Chang Y.J."/>
            <person name="Land M."/>
            <person name="Hauser L."/>
            <person name="Chertkov O."/>
            <person name="Del Rio T.G."/>
            <person name="Nolan M."/>
            <person name="Copeland A."/>
            <person name="Tice H."/>
            <person name="Cheng J.F."/>
            <person name="Lucas S."/>
            <person name="Han C."/>
            <person name="Goodwin L."/>
            <person name="Pitluck S."/>
            <person name="Ivanova N."/>
            <person name="Ovchinikova G."/>
            <person name="Pati A."/>
            <person name="Chen A."/>
            <person name="Palaniappan K."/>
            <person name="Mavromatis K."/>
            <person name="Liolios K."/>
            <person name="Brettin T."/>
            <person name="Fiebig A."/>
            <person name="Rohde M."/>
            <person name="Abt B."/>
            <person name="Goker M."/>
            <person name="Detter J.C."/>
            <person name="Woyke T."/>
            <person name="Bristow J."/>
            <person name="Eisen J.A."/>
            <person name="Markowitz V."/>
            <person name="Hugenholtz P."/>
            <person name="Kyrpides N.C."/>
            <person name="Klenk H.P."/>
            <person name="Lapidus A."/>
        </authorList>
    </citation>
    <scope>NUCLEOTIDE SEQUENCE [LARGE SCALE GENOMIC DNA]</scope>
    <source>
        <strain evidence="3">DSM 44963</strain>
    </source>
</reference>